<keyword evidence="1" id="KW-1133">Transmembrane helix</keyword>
<dbReference type="Proteomes" id="UP001429354">
    <property type="component" value="Unassembled WGS sequence"/>
</dbReference>
<keyword evidence="3" id="KW-1185">Reference proteome</keyword>
<dbReference type="RefSeq" id="WP_162349893.1">
    <property type="nucleotide sequence ID" value="NZ_QOVG01000006.1"/>
</dbReference>
<dbReference type="Pfam" id="PF14329">
    <property type="entry name" value="DUF4386"/>
    <property type="match status" value="1"/>
</dbReference>
<dbReference type="EMBL" id="QOVG01000006">
    <property type="protein sequence ID" value="NDK39329.1"/>
    <property type="molecule type" value="Genomic_DNA"/>
</dbReference>
<proteinExistence type="predicted"/>
<accession>A0ABX0ACM3</accession>
<feature type="transmembrane region" description="Helical" evidence="1">
    <location>
        <begin position="178"/>
        <end position="197"/>
    </location>
</feature>
<sequence>MTERLLDMPPKLAARVAGFLYLLVIAGGLFAQVFVRERLIVAGDAAATAQNLLQRATLYRLGFGVHLFYLLCAIVLALILYEMLRRVSASLALLALGFDLVAITVEGIHLLHHLAPLLMLTDSGLAGIDSSQLQAMAYAQARLFAYGFGISLVFFAGFCIVAGALIYRSRFLPRTLGVMMVIAGICYLTNSFALFLAPALASLLFPYILMPCLLAELSLALWLLVKGIETNTAEVGFVRRA</sequence>
<evidence type="ECO:0000313" key="2">
    <source>
        <dbReference type="EMBL" id="NDK39329.1"/>
    </source>
</evidence>
<dbReference type="InterPro" id="IPR025495">
    <property type="entry name" value="DUF4386"/>
</dbReference>
<name>A0ABX0ACM3_9GAMM</name>
<evidence type="ECO:0000256" key="1">
    <source>
        <dbReference type="SAM" id="Phobius"/>
    </source>
</evidence>
<evidence type="ECO:0000313" key="3">
    <source>
        <dbReference type="Proteomes" id="UP001429354"/>
    </source>
</evidence>
<keyword evidence="1" id="KW-0812">Transmembrane</keyword>
<feature type="transmembrane region" description="Helical" evidence="1">
    <location>
        <begin position="93"/>
        <end position="115"/>
    </location>
</feature>
<gene>
    <name evidence="2" type="ORF">DT603_10795</name>
</gene>
<protein>
    <submittedName>
        <fullName evidence="2">DUF4386 domain-containing protein</fullName>
    </submittedName>
</protein>
<comment type="caution">
    <text evidence="2">The sequence shown here is derived from an EMBL/GenBank/DDBJ whole genome shotgun (WGS) entry which is preliminary data.</text>
</comment>
<organism evidence="2 3">
    <name type="scientific">Pseudoxanthomonas gei</name>
    <dbReference type="NCBI Taxonomy" id="1383030"/>
    <lineage>
        <taxon>Bacteria</taxon>
        <taxon>Pseudomonadati</taxon>
        <taxon>Pseudomonadota</taxon>
        <taxon>Gammaproteobacteria</taxon>
        <taxon>Lysobacterales</taxon>
        <taxon>Lysobacteraceae</taxon>
        <taxon>Pseudoxanthomonas</taxon>
    </lineage>
</organism>
<feature type="transmembrane region" description="Helical" evidence="1">
    <location>
        <begin position="12"/>
        <end position="35"/>
    </location>
</feature>
<feature type="transmembrane region" description="Helical" evidence="1">
    <location>
        <begin position="203"/>
        <end position="225"/>
    </location>
</feature>
<feature type="transmembrane region" description="Helical" evidence="1">
    <location>
        <begin position="61"/>
        <end position="81"/>
    </location>
</feature>
<feature type="transmembrane region" description="Helical" evidence="1">
    <location>
        <begin position="143"/>
        <end position="166"/>
    </location>
</feature>
<keyword evidence="1" id="KW-0472">Membrane</keyword>
<reference evidence="2 3" key="1">
    <citation type="submission" date="2018-07" db="EMBL/GenBank/DDBJ databases">
        <title>Whole genome Sequencing of Pseudoxanthomonas gei KCTC 32298 (T).</title>
        <authorList>
            <person name="Kumar S."/>
            <person name="Bansal K."/>
            <person name="Kaur A."/>
            <person name="Patil P."/>
            <person name="Sharma S."/>
            <person name="Patil P.B."/>
        </authorList>
    </citation>
    <scope>NUCLEOTIDE SEQUENCE [LARGE SCALE GENOMIC DNA]</scope>
    <source>
        <strain evidence="2 3">KCTC 32298</strain>
    </source>
</reference>